<gene>
    <name evidence="1" type="ORF">BaRGS_00037696</name>
</gene>
<evidence type="ECO:0000313" key="1">
    <source>
        <dbReference type="EMBL" id="KAK7465117.1"/>
    </source>
</evidence>
<comment type="caution">
    <text evidence="1">The sequence shown here is derived from an EMBL/GenBank/DDBJ whole genome shotgun (WGS) entry which is preliminary data.</text>
</comment>
<keyword evidence="2" id="KW-1185">Reference proteome</keyword>
<reference evidence="1 2" key="1">
    <citation type="journal article" date="2023" name="Sci. Data">
        <title>Genome assembly of the Korean intertidal mud-creeper Batillaria attramentaria.</title>
        <authorList>
            <person name="Patra A.K."/>
            <person name="Ho P.T."/>
            <person name="Jun S."/>
            <person name="Lee S.J."/>
            <person name="Kim Y."/>
            <person name="Won Y.J."/>
        </authorList>
    </citation>
    <scope>NUCLEOTIDE SEQUENCE [LARGE SCALE GENOMIC DNA]</scope>
    <source>
        <strain evidence="1">Wonlab-2016</strain>
    </source>
</reference>
<protein>
    <submittedName>
        <fullName evidence="1">Uncharacterized protein</fullName>
    </submittedName>
</protein>
<sequence>MPSTPQSYRGHQLSSVSFCARTTLNGRFLIGTYQGSGEEATPTVFYQEADTGGNGSVLTLLRFDGLGRSSAVQSDQ</sequence>
<organism evidence="1 2">
    <name type="scientific">Batillaria attramentaria</name>
    <dbReference type="NCBI Taxonomy" id="370345"/>
    <lineage>
        <taxon>Eukaryota</taxon>
        <taxon>Metazoa</taxon>
        <taxon>Spiralia</taxon>
        <taxon>Lophotrochozoa</taxon>
        <taxon>Mollusca</taxon>
        <taxon>Gastropoda</taxon>
        <taxon>Caenogastropoda</taxon>
        <taxon>Sorbeoconcha</taxon>
        <taxon>Cerithioidea</taxon>
        <taxon>Batillariidae</taxon>
        <taxon>Batillaria</taxon>
    </lineage>
</organism>
<dbReference type="EMBL" id="JACVVK020000576">
    <property type="protein sequence ID" value="KAK7465117.1"/>
    <property type="molecule type" value="Genomic_DNA"/>
</dbReference>
<dbReference type="AlphaFoldDB" id="A0ABD0J8X6"/>
<dbReference type="Proteomes" id="UP001519460">
    <property type="component" value="Unassembled WGS sequence"/>
</dbReference>
<name>A0ABD0J8X6_9CAEN</name>
<evidence type="ECO:0000313" key="2">
    <source>
        <dbReference type="Proteomes" id="UP001519460"/>
    </source>
</evidence>
<proteinExistence type="predicted"/>
<accession>A0ABD0J8X6</accession>